<protein>
    <recommendedName>
        <fullName evidence="1">PepSY domain-containing protein</fullName>
    </recommendedName>
</protein>
<proteinExistence type="predicted"/>
<gene>
    <name evidence="2" type="ORF">CIL03_13870</name>
</gene>
<organism evidence="2 3">
    <name type="scientific">Virgibacillus indicus</name>
    <dbReference type="NCBI Taxonomy" id="2024554"/>
    <lineage>
        <taxon>Bacteria</taxon>
        <taxon>Bacillati</taxon>
        <taxon>Bacillota</taxon>
        <taxon>Bacilli</taxon>
        <taxon>Bacillales</taxon>
        <taxon>Bacillaceae</taxon>
        <taxon>Virgibacillus</taxon>
    </lineage>
</organism>
<comment type="caution">
    <text evidence="2">The sequence shown here is derived from an EMBL/GenBank/DDBJ whole genome shotgun (WGS) entry which is preliminary data.</text>
</comment>
<evidence type="ECO:0000313" key="2">
    <source>
        <dbReference type="EMBL" id="OZU87793.1"/>
    </source>
</evidence>
<dbReference type="AlphaFoldDB" id="A0A265N732"/>
<dbReference type="EMBL" id="NPMS01000007">
    <property type="protein sequence ID" value="OZU87793.1"/>
    <property type="molecule type" value="Genomic_DNA"/>
</dbReference>
<name>A0A265N732_9BACI</name>
<dbReference type="OrthoDB" id="1919149at2"/>
<dbReference type="RefSeq" id="WP_094886481.1">
    <property type="nucleotide sequence ID" value="NZ_NPMS01000007.1"/>
</dbReference>
<feature type="domain" description="PepSY" evidence="1">
    <location>
        <begin position="30"/>
        <end position="89"/>
    </location>
</feature>
<dbReference type="Gene3D" id="3.10.450.40">
    <property type="match status" value="1"/>
</dbReference>
<sequence length="93" mass="10925">MNQWYHPNGYRQNHWQPQGGFNHYHNAYRRITIEEAMHIALEQIPGQVVKIELDTENGMQVYEVDIVTNQGTRFEVSVDVNTGGIVEIEQERR</sequence>
<accession>A0A265N732</accession>
<keyword evidence="3" id="KW-1185">Reference proteome</keyword>
<dbReference type="Pfam" id="PF03413">
    <property type="entry name" value="PepSY"/>
    <property type="match status" value="1"/>
</dbReference>
<dbReference type="Proteomes" id="UP000216498">
    <property type="component" value="Unassembled WGS sequence"/>
</dbReference>
<evidence type="ECO:0000259" key="1">
    <source>
        <dbReference type="Pfam" id="PF03413"/>
    </source>
</evidence>
<reference evidence="2 3" key="1">
    <citation type="submission" date="2017-08" db="EMBL/GenBank/DDBJ databases">
        <title>Virgibacillus indicus sp. nov. and Virgibacillus profoundi sp. nov, two moderately halophilic bacteria isolated from marine sediment by using the Microfluidic Streak Plate.</title>
        <authorList>
            <person name="Xu B."/>
            <person name="Hu B."/>
            <person name="Wang J."/>
            <person name="Zhu Y."/>
            <person name="Huang L."/>
            <person name="Du W."/>
            <person name="Huang Y."/>
        </authorList>
    </citation>
    <scope>NUCLEOTIDE SEQUENCE [LARGE SCALE GENOMIC DNA]</scope>
    <source>
        <strain evidence="2 3">IO3-P2-C2</strain>
    </source>
</reference>
<dbReference type="InterPro" id="IPR025711">
    <property type="entry name" value="PepSY"/>
</dbReference>
<evidence type="ECO:0000313" key="3">
    <source>
        <dbReference type="Proteomes" id="UP000216498"/>
    </source>
</evidence>